<organism evidence="1 2">
    <name type="scientific">Steinernema carpocapsae</name>
    <name type="common">Entomopathogenic nematode</name>
    <dbReference type="NCBI Taxonomy" id="34508"/>
    <lineage>
        <taxon>Eukaryota</taxon>
        <taxon>Metazoa</taxon>
        <taxon>Ecdysozoa</taxon>
        <taxon>Nematoda</taxon>
        <taxon>Chromadorea</taxon>
        <taxon>Rhabditida</taxon>
        <taxon>Tylenchina</taxon>
        <taxon>Panagrolaimomorpha</taxon>
        <taxon>Strongyloidoidea</taxon>
        <taxon>Steinernematidae</taxon>
        <taxon>Steinernema</taxon>
    </lineage>
</organism>
<protein>
    <submittedName>
        <fullName evidence="1">Uncharacterized protein</fullName>
    </submittedName>
</protein>
<reference evidence="1 2" key="2">
    <citation type="journal article" date="2019" name="G3 (Bethesda)">
        <title>Hybrid Assembly of the Genome of the Entomopathogenic Nematode Steinernema carpocapsae Identifies the X-Chromosome.</title>
        <authorList>
            <person name="Serra L."/>
            <person name="Macchietto M."/>
            <person name="Macias-Munoz A."/>
            <person name="McGill C.J."/>
            <person name="Rodriguez I.M."/>
            <person name="Rodriguez B."/>
            <person name="Murad R."/>
            <person name="Mortazavi A."/>
        </authorList>
    </citation>
    <scope>NUCLEOTIDE SEQUENCE [LARGE SCALE GENOMIC DNA]</scope>
    <source>
        <strain evidence="1 2">ALL</strain>
    </source>
</reference>
<dbReference type="EMBL" id="AZBU02000001">
    <property type="protein sequence ID" value="TMS35476.1"/>
    <property type="molecule type" value="Genomic_DNA"/>
</dbReference>
<sequence length="68" mass="7875">MSAELSAADRCNWIPHKIHKRAITPAIYKCTRLIEEREFIGPICLGMRSRVSKEIIQIKRHQSLVSML</sequence>
<name>A0A4U8UQT8_STECR</name>
<proteinExistence type="predicted"/>
<evidence type="ECO:0000313" key="1">
    <source>
        <dbReference type="EMBL" id="TMS35476.1"/>
    </source>
</evidence>
<accession>A0A4U8UQT8</accession>
<evidence type="ECO:0000313" key="2">
    <source>
        <dbReference type="Proteomes" id="UP000298663"/>
    </source>
</evidence>
<gene>
    <name evidence="1" type="ORF">L596_002872</name>
</gene>
<dbReference type="AlphaFoldDB" id="A0A4U8UQT8"/>
<keyword evidence="2" id="KW-1185">Reference proteome</keyword>
<dbReference type="Proteomes" id="UP000298663">
    <property type="component" value="Unassembled WGS sequence"/>
</dbReference>
<reference evidence="1 2" key="1">
    <citation type="journal article" date="2015" name="Genome Biol.">
        <title>Comparative genomics of Steinernema reveals deeply conserved gene regulatory networks.</title>
        <authorList>
            <person name="Dillman A.R."/>
            <person name="Macchietto M."/>
            <person name="Porter C.F."/>
            <person name="Rogers A."/>
            <person name="Williams B."/>
            <person name="Antoshechkin I."/>
            <person name="Lee M.M."/>
            <person name="Goodwin Z."/>
            <person name="Lu X."/>
            <person name="Lewis E.E."/>
            <person name="Goodrich-Blair H."/>
            <person name="Stock S.P."/>
            <person name="Adams B.J."/>
            <person name="Sternberg P.W."/>
            <person name="Mortazavi A."/>
        </authorList>
    </citation>
    <scope>NUCLEOTIDE SEQUENCE [LARGE SCALE GENOMIC DNA]</scope>
    <source>
        <strain evidence="1 2">ALL</strain>
    </source>
</reference>
<comment type="caution">
    <text evidence="1">The sequence shown here is derived from an EMBL/GenBank/DDBJ whole genome shotgun (WGS) entry which is preliminary data.</text>
</comment>